<evidence type="ECO:0000313" key="3">
    <source>
        <dbReference type="EMBL" id="MCR2835017.1"/>
    </source>
</evidence>
<dbReference type="PANTHER" id="PTHR36919:SF2">
    <property type="entry name" value="BLL6627 PROTEIN"/>
    <property type="match status" value="1"/>
</dbReference>
<protein>
    <submittedName>
        <fullName evidence="3">DUF2147 domain-containing protein</fullName>
    </submittedName>
</protein>
<evidence type="ECO:0000256" key="1">
    <source>
        <dbReference type="SAM" id="SignalP"/>
    </source>
</evidence>
<dbReference type="InterPro" id="IPR019223">
    <property type="entry name" value="DUF2147"/>
</dbReference>
<reference evidence="3 4" key="1">
    <citation type="submission" date="2022-08" db="EMBL/GenBank/DDBJ databases">
        <title>Polyphasic taxonomy analysis of Qipengyuania sp.RS5-5.</title>
        <authorList>
            <person name="Xamxidin M."/>
            <person name="Wu M."/>
        </authorList>
    </citation>
    <scope>NUCLEOTIDE SEQUENCE [LARGE SCALE GENOMIC DNA]</scope>
    <source>
        <strain evidence="3 4">RS5-5</strain>
    </source>
</reference>
<feature type="domain" description="DUF2147" evidence="2">
    <location>
        <begin position="29"/>
        <end position="137"/>
    </location>
</feature>
<evidence type="ECO:0000259" key="2">
    <source>
        <dbReference type="Pfam" id="PF09917"/>
    </source>
</evidence>
<dbReference type="Gene3D" id="2.40.128.520">
    <property type="match status" value="1"/>
</dbReference>
<keyword evidence="1" id="KW-0732">Signal</keyword>
<comment type="caution">
    <text evidence="3">The sequence shown here is derived from an EMBL/GenBank/DDBJ whole genome shotgun (WGS) entry which is preliminary data.</text>
</comment>
<dbReference type="Pfam" id="PF09917">
    <property type="entry name" value="DUF2147"/>
    <property type="match status" value="1"/>
</dbReference>
<dbReference type="RefSeq" id="WP_257596887.1">
    <property type="nucleotide sequence ID" value="NZ_JANKHH010000007.1"/>
</dbReference>
<accession>A0ABT1XTR2</accession>
<feature type="chain" id="PRO_5045208731" evidence="1">
    <location>
        <begin position="23"/>
        <end position="138"/>
    </location>
</feature>
<sequence length="138" mass="15094">MRLSLTTLAALTAFGLATPAVAAPASIAGKWKTDDGKSVISFYQCGSAMCGKIDRFLVAEPAGGARDSKNPKKDLRSRKLLGLRIFWDLKADKDSYEGKGYSPQDGRYFNADIRRDGNQLKVKGCVMVICRTVTWTRA</sequence>
<feature type="signal peptide" evidence="1">
    <location>
        <begin position="1"/>
        <end position="22"/>
    </location>
</feature>
<dbReference type="PANTHER" id="PTHR36919">
    <property type="entry name" value="BLR1215 PROTEIN"/>
    <property type="match status" value="1"/>
</dbReference>
<name>A0ABT1XTR2_9SPHN</name>
<gene>
    <name evidence="3" type="ORF">NSO95_13795</name>
</gene>
<proteinExistence type="predicted"/>
<dbReference type="Proteomes" id="UP001206067">
    <property type="component" value="Unassembled WGS sequence"/>
</dbReference>
<dbReference type="EMBL" id="JANKHH010000007">
    <property type="protein sequence ID" value="MCR2835017.1"/>
    <property type="molecule type" value="Genomic_DNA"/>
</dbReference>
<keyword evidence="4" id="KW-1185">Reference proteome</keyword>
<organism evidence="3 4">
    <name type="scientific">Parerythrobacter lacustris</name>
    <dbReference type="NCBI Taxonomy" id="2969984"/>
    <lineage>
        <taxon>Bacteria</taxon>
        <taxon>Pseudomonadati</taxon>
        <taxon>Pseudomonadota</taxon>
        <taxon>Alphaproteobacteria</taxon>
        <taxon>Sphingomonadales</taxon>
        <taxon>Erythrobacteraceae</taxon>
        <taxon>Parerythrobacter</taxon>
    </lineage>
</organism>
<evidence type="ECO:0000313" key="4">
    <source>
        <dbReference type="Proteomes" id="UP001206067"/>
    </source>
</evidence>